<dbReference type="EMBL" id="MNBE01000683">
    <property type="protein sequence ID" value="OKO97823.1"/>
    <property type="molecule type" value="Genomic_DNA"/>
</dbReference>
<dbReference type="Pfam" id="PF00891">
    <property type="entry name" value="Methyltransf_2"/>
    <property type="match status" value="1"/>
</dbReference>
<sequence length="434" mass="47930">MRGVRETPVRTLRESLKHLTRAVHVFAAELDQAGYSDYSFAPDNSPYDLSFLSSRGLASRGEIITAAETIIRLAKGPQEALAVLSEKSVEHGTLQALIQMGIPQKVPLDGSVTYKELAGPAQIAPDLLQRLVRLAAMGGFLLEDATGKVRHTAMSAVFHLDRDVADMTHFMCDIDMRAGTYFYDSIRLDSSGKTASQGPAALALHARDYNNETRRTIWEVLENDPVQSARFHSSMTALLASPSHSLKHIVGAMDWSQFPTVVDVGGSLGQIALAIVEKNPNITIIVQDLPDVIKQAKASLPSAPWVSQITFEPHDFFTIQQTRAPAYLLRQILHDWPNEDAQRIVKNLLPAFETGTRLLVADIVLPQSGSISPHTEKLLRIYDVSMFSIFSSTERTLEQLRNLVEGCDPRLQFEGAHYPEGSALSLVSWIYNSE</sequence>
<dbReference type="Gene3D" id="3.40.50.150">
    <property type="entry name" value="Vaccinia Virus protein VP39"/>
    <property type="match status" value="1"/>
</dbReference>
<dbReference type="AlphaFoldDB" id="A0A1Q5TC71"/>
<dbReference type="InterPro" id="IPR036388">
    <property type="entry name" value="WH-like_DNA-bd_sf"/>
</dbReference>
<dbReference type="PANTHER" id="PTHR43712:SF5">
    <property type="entry name" value="O-METHYLTRANSFERASE ASQN-RELATED"/>
    <property type="match status" value="1"/>
</dbReference>
<evidence type="ECO:0000313" key="6">
    <source>
        <dbReference type="EMBL" id="OKO97823.1"/>
    </source>
</evidence>
<comment type="similarity">
    <text evidence="4">Belongs to the class I-like SAM-binding methyltransferase superfamily. Cation-independent O-methyltransferase family.</text>
</comment>
<evidence type="ECO:0000256" key="3">
    <source>
        <dbReference type="ARBA" id="ARBA00022691"/>
    </source>
</evidence>
<dbReference type="SUPFAM" id="SSF53335">
    <property type="entry name" value="S-adenosyl-L-methionine-dependent methyltransferases"/>
    <property type="match status" value="1"/>
</dbReference>
<protein>
    <submittedName>
        <fullName evidence="6">6-hydroxytryprostatin B O-methyltransferase</fullName>
    </submittedName>
</protein>
<dbReference type="Proteomes" id="UP000186955">
    <property type="component" value="Unassembled WGS sequence"/>
</dbReference>
<evidence type="ECO:0000259" key="5">
    <source>
        <dbReference type="Pfam" id="PF00891"/>
    </source>
</evidence>
<dbReference type="InterPro" id="IPR001077">
    <property type="entry name" value="COMT_C"/>
</dbReference>
<keyword evidence="7" id="KW-1185">Reference proteome</keyword>
<dbReference type="InterPro" id="IPR036390">
    <property type="entry name" value="WH_DNA-bd_sf"/>
</dbReference>
<dbReference type="PANTHER" id="PTHR43712">
    <property type="entry name" value="PUTATIVE (AFU_ORTHOLOGUE AFUA_4G14580)-RELATED"/>
    <property type="match status" value="1"/>
</dbReference>
<dbReference type="GO" id="GO:0008171">
    <property type="term" value="F:O-methyltransferase activity"/>
    <property type="evidence" value="ECO:0007669"/>
    <property type="project" value="InterPro"/>
</dbReference>
<dbReference type="GO" id="GO:0032259">
    <property type="term" value="P:methylation"/>
    <property type="evidence" value="ECO:0007669"/>
    <property type="project" value="UniProtKB-KW"/>
</dbReference>
<dbReference type="SUPFAM" id="SSF46785">
    <property type="entry name" value="Winged helix' DNA-binding domain"/>
    <property type="match status" value="1"/>
</dbReference>
<dbReference type="PROSITE" id="PS51683">
    <property type="entry name" value="SAM_OMT_II"/>
    <property type="match status" value="1"/>
</dbReference>
<accession>A0A1Q5TC71</accession>
<proteinExistence type="inferred from homology"/>
<dbReference type="GO" id="GO:0044550">
    <property type="term" value="P:secondary metabolite biosynthetic process"/>
    <property type="evidence" value="ECO:0007669"/>
    <property type="project" value="UniProtKB-ARBA"/>
</dbReference>
<organism evidence="6 7">
    <name type="scientific">Penicillium subrubescens</name>
    <dbReference type="NCBI Taxonomy" id="1316194"/>
    <lineage>
        <taxon>Eukaryota</taxon>
        <taxon>Fungi</taxon>
        <taxon>Dikarya</taxon>
        <taxon>Ascomycota</taxon>
        <taxon>Pezizomycotina</taxon>
        <taxon>Eurotiomycetes</taxon>
        <taxon>Eurotiomycetidae</taxon>
        <taxon>Eurotiales</taxon>
        <taxon>Aspergillaceae</taxon>
        <taxon>Penicillium</taxon>
    </lineage>
</organism>
<keyword evidence="2 6" id="KW-0808">Transferase</keyword>
<name>A0A1Q5TC71_9EURO</name>
<dbReference type="OrthoDB" id="1606438at2759"/>
<gene>
    <name evidence="6" type="ORF">PENSUB_9749</name>
</gene>
<evidence type="ECO:0000256" key="1">
    <source>
        <dbReference type="ARBA" id="ARBA00022603"/>
    </source>
</evidence>
<dbReference type="InterPro" id="IPR029063">
    <property type="entry name" value="SAM-dependent_MTases_sf"/>
</dbReference>
<dbReference type="STRING" id="1316194.A0A1Q5TC71"/>
<evidence type="ECO:0000256" key="2">
    <source>
        <dbReference type="ARBA" id="ARBA00022679"/>
    </source>
</evidence>
<keyword evidence="1 6" id="KW-0489">Methyltransferase</keyword>
<dbReference type="Gene3D" id="1.10.10.10">
    <property type="entry name" value="Winged helix-like DNA-binding domain superfamily/Winged helix DNA-binding domain"/>
    <property type="match status" value="1"/>
</dbReference>
<feature type="domain" description="O-methyltransferase C-terminal" evidence="5">
    <location>
        <begin position="209"/>
        <end position="405"/>
    </location>
</feature>
<evidence type="ECO:0000313" key="7">
    <source>
        <dbReference type="Proteomes" id="UP000186955"/>
    </source>
</evidence>
<dbReference type="InterPro" id="IPR016461">
    <property type="entry name" value="COMT-like"/>
</dbReference>
<reference evidence="6 7" key="1">
    <citation type="submission" date="2016-10" db="EMBL/GenBank/DDBJ databases">
        <title>Genome sequence of the ascomycete fungus Penicillium subrubescens.</title>
        <authorList>
            <person name="De Vries R.P."/>
            <person name="Peng M."/>
            <person name="Dilokpimol A."/>
            <person name="Hilden K."/>
            <person name="Makela M.R."/>
            <person name="Grigoriev I."/>
            <person name="Riley R."/>
            <person name="Granchi Z."/>
        </authorList>
    </citation>
    <scope>NUCLEOTIDE SEQUENCE [LARGE SCALE GENOMIC DNA]</scope>
    <source>
        <strain evidence="6 7">CBS 132785</strain>
    </source>
</reference>
<evidence type="ECO:0000256" key="4">
    <source>
        <dbReference type="ARBA" id="ARBA00038277"/>
    </source>
</evidence>
<keyword evidence="3" id="KW-0949">S-adenosyl-L-methionine</keyword>
<comment type="caution">
    <text evidence="6">The sequence shown here is derived from an EMBL/GenBank/DDBJ whole genome shotgun (WGS) entry which is preliminary data.</text>
</comment>